<name>A0A2R6RPU5_9APHY</name>
<dbReference type="Proteomes" id="UP000186601">
    <property type="component" value="Unassembled WGS sequence"/>
</dbReference>
<dbReference type="STRING" id="98765.A0A2R6RPU5"/>
<evidence type="ECO:0000313" key="2">
    <source>
        <dbReference type="Proteomes" id="UP000186601"/>
    </source>
</evidence>
<gene>
    <name evidence="1" type="ORF">PHLCEN_2v2181</name>
</gene>
<protein>
    <submittedName>
        <fullName evidence="1">Uncharacterized protein</fullName>
    </submittedName>
</protein>
<sequence>MGTRGYKVYRHKRWYFVYYNPYDSYPEGLGVELLSSIPTDPEEFQKWLQAHRASLDELLAEREELFAIDGKLDAYEEEKRLPSGVLITREQPTNDIMIEWVYEFDLDRLIFHIDSIPMYHLDHMPPQDIFLEGIDLDSYGHRRCSQTIPEEYQFTPNSILPPPVEDSSLQTFRNQPNAFIPISPHDLLGVAELPSPIDVVCIRATEVNIAACLRVWASSITQEVMLAERREELSGIAVAVSLSLASIALLPIHIHLFKFSDDNPLTVERKQPDSFYWMRRHICLTLATHLQHERNLEAAVSGLVDEISNKSEAQGIVFGVAFSVLHCVLVRVDKSAGGSWRHSGALQFLPSFFATSSSDTPGITTLVRLRNLQVKDDVQFFHSLLSSVPAADPRPSEDKTIQRPNNSGILSLPPEILDQMIVEIEQPADLRNLALTSTHFMCAAIRHLQHPQINANAYEGIILRAVYSVRSDQERKEAQHLEDVQDQNEVKVSEGLNCQWASFATTRTYNGKHCVCDVGVPWSLPTLAESRVAEEDVGGTSARRGSKTKEVNLPNIQVPSLRQPVLGYRTHIPKV</sequence>
<dbReference type="EMBL" id="MLYV02000202">
    <property type="protein sequence ID" value="PSS32036.1"/>
    <property type="molecule type" value="Genomic_DNA"/>
</dbReference>
<dbReference type="OrthoDB" id="2782847at2759"/>
<organism evidence="1 2">
    <name type="scientific">Hermanssonia centrifuga</name>
    <dbReference type="NCBI Taxonomy" id="98765"/>
    <lineage>
        <taxon>Eukaryota</taxon>
        <taxon>Fungi</taxon>
        <taxon>Dikarya</taxon>
        <taxon>Basidiomycota</taxon>
        <taxon>Agaricomycotina</taxon>
        <taxon>Agaricomycetes</taxon>
        <taxon>Polyporales</taxon>
        <taxon>Meruliaceae</taxon>
        <taxon>Hermanssonia</taxon>
    </lineage>
</organism>
<reference evidence="1 2" key="1">
    <citation type="submission" date="2018-02" db="EMBL/GenBank/DDBJ databases">
        <title>Genome sequence of the basidiomycete white-rot fungus Phlebia centrifuga.</title>
        <authorList>
            <person name="Granchi Z."/>
            <person name="Peng M."/>
            <person name="de Vries R.P."/>
            <person name="Hilden K."/>
            <person name="Makela M.R."/>
            <person name="Grigoriev I."/>
            <person name="Riley R."/>
        </authorList>
    </citation>
    <scope>NUCLEOTIDE SEQUENCE [LARGE SCALE GENOMIC DNA]</scope>
    <source>
        <strain evidence="1 2">FBCC195</strain>
    </source>
</reference>
<dbReference type="AlphaFoldDB" id="A0A2R6RPU5"/>
<evidence type="ECO:0000313" key="1">
    <source>
        <dbReference type="EMBL" id="PSS32036.1"/>
    </source>
</evidence>
<comment type="caution">
    <text evidence="1">The sequence shown here is derived from an EMBL/GenBank/DDBJ whole genome shotgun (WGS) entry which is preliminary data.</text>
</comment>
<keyword evidence="2" id="KW-1185">Reference proteome</keyword>
<accession>A0A2R6RPU5</accession>
<proteinExistence type="predicted"/>